<sequence>MSALCTTGIVEDIEVLDWLDRNHGGPDGLGKPHGGERLTGFRRNIPFWEKKAAAGKDDCYRDSNA</sequence>
<protein>
    <submittedName>
        <fullName evidence="1">Uncharacterized protein</fullName>
    </submittedName>
</protein>
<reference evidence="1 2" key="1">
    <citation type="journal article" date="2011" name="BMC Genomics">
        <title>Comparative genomics reveals diversity among xanthomonads infecting tomato and pepper.</title>
        <authorList>
            <person name="Potnis N."/>
            <person name="Krasileva K."/>
            <person name="Chow V."/>
            <person name="Almeida N.F."/>
            <person name="Patil P.B."/>
            <person name="Ryan R.P."/>
            <person name="Sharlach M."/>
            <person name="Behlau F."/>
            <person name="Dow J.M."/>
            <person name="Momol M.T."/>
            <person name="White F.F."/>
            <person name="Preston J.F."/>
            <person name="Vinatzer B.A."/>
            <person name="Koebnik R."/>
            <person name="Setubal J.C."/>
            <person name="Norman D.J."/>
            <person name="Staskawicz B.J."/>
            <person name="Jones J.B."/>
        </authorList>
    </citation>
    <scope>NUCLEOTIDE SEQUENCE [LARGE SCALE GENOMIC DNA]</scope>
    <source>
        <strain evidence="1 2">ATCC 35937</strain>
    </source>
</reference>
<comment type="caution">
    <text evidence="1">The sequence shown here is derived from an EMBL/GenBank/DDBJ whole genome shotgun (WGS) entry which is preliminary data.</text>
</comment>
<evidence type="ECO:0000313" key="2">
    <source>
        <dbReference type="Proteomes" id="UP000003299"/>
    </source>
</evidence>
<accession>F0BF39</accession>
<dbReference type="EMBL" id="AEQV01000097">
    <property type="protein sequence ID" value="EGD08897.1"/>
    <property type="molecule type" value="Genomic_DNA"/>
</dbReference>
<name>F0BF39_9XANT</name>
<evidence type="ECO:0000313" key="1">
    <source>
        <dbReference type="EMBL" id="EGD08897.1"/>
    </source>
</evidence>
<proteinExistence type="predicted"/>
<dbReference type="AlphaFoldDB" id="F0BF39"/>
<gene>
    <name evidence="1" type="ORF">XVE_2819</name>
</gene>
<organism evidence="1 2">
    <name type="scientific">Xanthomonas vesicatoria ATCC 35937</name>
    <dbReference type="NCBI Taxonomy" id="925775"/>
    <lineage>
        <taxon>Bacteria</taxon>
        <taxon>Pseudomonadati</taxon>
        <taxon>Pseudomonadota</taxon>
        <taxon>Gammaproteobacteria</taxon>
        <taxon>Lysobacterales</taxon>
        <taxon>Lysobacteraceae</taxon>
        <taxon>Xanthomonas</taxon>
    </lineage>
</organism>
<dbReference type="Proteomes" id="UP000003299">
    <property type="component" value="Unassembled WGS sequence"/>
</dbReference>